<proteinExistence type="predicted"/>
<dbReference type="AlphaFoldDB" id="A0AA39X564"/>
<organism evidence="1 2">
    <name type="scientific">Immersiella caudata</name>
    <dbReference type="NCBI Taxonomy" id="314043"/>
    <lineage>
        <taxon>Eukaryota</taxon>
        <taxon>Fungi</taxon>
        <taxon>Dikarya</taxon>
        <taxon>Ascomycota</taxon>
        <taxon>Pezizomycotina</taxon>
        <taxon>Sordariomycetes</taxon>
        <taxon>Sordariomycetidae</taxon>
        <taxon>Sordariales</taxon>
        <taxon>Lasiosphaeriaceae</taxon>
        <taxon>Immersiella</taxon>
    </lineage>
</organism>
<dbReference type="EMBL" id="JAULSU010000002">
    <property type="protein sequence ID" value="KAK0627400.1"/>
    <property type="molecule type" value="Genomic_DNA"/>
</dbReference>
<protein>
    <submittedName>
        <fullName evidence="1">Uncharacterized protein</fullName>
    </submittedName>
</protein>
<gene>
    <name evidence="1" type="ORF">B0T14DRAFT_135556</name>
</gene>
<reference evidence="1" key="1">
    <citation type="submission" date="2023-06" db="EMBL/GenBank/DDBJ databases">
        <title>Genome-scale phylogeny and comparative genomics of the fungal order Sordariales.</title>
        <authorList>
            <consortium name="Lawrence Berkeley National Laboratory"/>
            <person name="Hensen N."/>
            <person name="Bonometti L."/>
            <person name="Westerberg I."/>
            <person name="Brannstrom I.O."/>
            <person name="Guillou S."/>
            <person name="Cros-Aarteil S."/>
            <person name="Calhoun S."/>
            <person name="Haridas S."/>
            <person name="Kuo A."/>
            <person name="Mondo S."/>
            <person name="Pangilinan J."/>
            <person name="Riley R."/>
            <person name="Labutti K."/>
            <person name="Andreopoulos B."/>
            <person name="Lipzen A."/>
            <person name="Chen C."/>
            <person name="Yanf M."/>
            <person name="Daum C."/>
            <person name="Ng V."/>
            <person name="Clum A."/>
            <person name="Steindorff A."/>
            <person name="Ohm R."/>
            <person name="Martin F."/>
            <person name="Silar P."/>
            <person name="Natvig D."/>
            <person name="Lalanne C."/>
            <person name="Gautier V."/>
            <person name="Ament-Velasquez S.L."/>
            <person name="Kruys A."/>
            <person name="Hutchinson M.I."/>
            <person name="Powell A.J."/>
            <person name="Barry K."/>
            <person name="Miller A.N."/>
            <person name="Grigoriev I.V."/>
            <person name="Debuchy R."/>
            <person name="Gladieux P."/>
            <person name="Thoren M.H."/>
            <person name="Johannesson H."/>
        </authorList>
    </citation>
    <scope>NUCLEOTIDE SEQUENCE</scope>
    <source>
        <strain evidence="1">CBS 606.72</strain>
    </source>
</reference>
<comment type="caution">
    <text evidence="1">The sequence shown here is derived from an EMBL/GenBank/DDBJ whole genome shotgun (WGS) entry which is preliminary data.</text>
</comment>
<evidence type="ECO:0000313" key="1">
    <source>
        <dbReference type="EMBL" id="KAK0627400.1"/>
    </source>
</evidence>
<evidence type="ECO:0000313" key="2">
    <source>
        <dbReference type="Proteomes" id="UP001175000"/>
    </source>
</evidence>
<name>A0AA39X564_9PEZI</name>
<accession>A0AA39X564</accession>
<dbReference type="Proteomes" id="UP001175000">
    <property type="component" value="Unassembled WGS sequence"/>
</dbReference>
<keyword evidence="2" id="KW-1185">Reference proteome</keyword>
<sequence length="91" mass="10155">MACGHITVKERIPIQHVHRSSPLLCHRFAYILAQLVDRVRHSRHLPTTLPSPNVVDWDMMLDYALRNGVGPRCQQECSAGGSKGRLHGCAS</sequence>